<feature type="domain" description="Histidine kinase/HSP90-like ATPase" evidence="5">
    <location>
        <begin position="320"/>
        <end position="407"/>
    </location>
</feature>
<keyword evidence="4" id="KW-0472">Membrane</keyword>
<dbReference type="SUPFAM" id="SSF55874">
    <property type="entry name" value="ATPase domain of HSP90 chaperone/DNA topoisomerase II/histidine kinase"/>
    <property type="match status" value="1"/>
</dbReference>
<evidence type="ECO:0000313" key="6">
    <source>
        <dbReference type="EMBL" id="MVU81577.1"/>
    </source>
</evidence>
<evidence type="ECO:0000256" key="1">
    <source>
        <dbReference type="ARBA" id="ARBA00022679"/>
    </source>
</evidence>
<dbReference type="InterPro" id="IPR011712">
    <property type="entry name" value="Sig_transdc_His_kin_sub3_dim/P"/>
</dbReference>
<dbReference type="EMBL" id="WRPP01000006">
    <property type="protein sequence ID" value="MVU81577.1"/>
    <property type="molecule type" value="Genomic_DNA"/>
</dbReference>
<dbReference type="Gene3D" id="3.30.565.10">
    <property type="entry name" value="Histidine kinase-like ATPase, C-terminal domain"/>
    <property type="match status" value="1"/>
</dbReference>
<feature type="transmembrane region" description="Helical" evidence="4">
    <location>
        <begin position="78"/>
        <end position="100"/>
    </location>
</feature>
<keyword evidence="7" id="KW-1185">Reference proteome</keyword>
<dbReference type="Pfam" id="PF07730">
    <property type="entry name" value="HisKA_3"/>
    <property type="match status" value="1"/>
</dbReference>
<feature type="transmembrane region" description="Helical" evidence="4">
    <location>
        <begin position="120"/>
        <end position="149"/>
    </location>
</feature>
<comment type="caution">
    <text evidence="6">The sequence shown here is derived from an EMBL/GenBank/DDBJ whole genome shotgun (WGS) entry which is preliminary data.</text>
</comment>
<dbReference type="InterPro" id="IPR036890">
    <property type="entry name" value="HATPase_C_sf"/>
</dbReference>
<keyword evidence="2 6" id="KW-0418">Kinase</keyword>
<dbReference type="PANTHER" id="PTHR24421:SF63">
    <property type="entry name" value="SENSOR HISTIDINE KINASE DESK"/>
    <property type="match status" value="1"/>
</dbReference>
<dbReference type="GO" id="GO:0046983">
    <property type="term" value="F:protein dimerization activity"/>
    <property type="evidence" value="ECO:0007669"/>
    <property type="project" value="InterPro"/>
</dbReference>
<sequence>MPAACGSVRVRELARRGRMRSSLSARVSALLDRVAGVNASGPSRTRKGVFSSAMATLWLVWLYAPLHEIWREGHHLRAGLGGATVVLFGLLVVAAFIVFWQPDSDDEPPRPAPAKSRVWLLLGIMSVVAVVLMLLAGATAVPVFIYVGVVASIMLPSRQSAAAVGLVVVIMLGTTVLIVGMHGPPFYLAFIPLVVWLLREVGKRGQRLQATARQHRAELAIIEERNRVARDVHDILGHSLTVITVKTELAQRLLELDPERARAEMADVERLAREALAGVRSTVGGLREVSLPGELANARTALRAAEIEAELPESGDLPIRHGVVFGWVLREAVTNVVRHSGAEHCWVRVTPTSLEVSDDGVGMADAAQNGSGLSGLHERVRATGGTLTLANRPEGGLRVLASFPETTKEPE</sequence>
<dbReference type="SMART" id="SM00387">
    <property type="entry name" value="HATPase_c"/>
    <property type="match status" value="1"/>
</dbReference>
<evidence type="ECO:0000259" key="5">
    <source>
        <dbReference type="SMART" id="SM00387"/>
    </source>
</evidence>
<evidence type="ECO:0000256" key="3">
    <source>
        <dbReference type="ARBA" id="ARBA00023012"/>
    </source>
</evidence>
<reference evidence="6 7" key="1">
    <citation type="submission" date="2019-12" db="EMBL/GenBank/DDBJ databases">
        <title>Nocardia sp. nov. ET3-3 isolated from soil.</title>
        <authorList>
            <person name="Kanchanasin P."/>
            <person name="Tanasupawat S."/>
            <person name="Yuki M."/>
            <person name="Kudo T."/>
        </authorList>
    </citation>
    <scope>NUCLEOTIDE SEQUENCE [LARGE SCALE GENOMIC DNA]</scope>
    <source>
        <strain evidence="6 7">ET3-3</strain>
    </source>
</reference>
<proteinExistence type="predicted"/>
<accession>A0A7K1V4V7</accession>
<gene>
    <name evidence="6" type="ORF">GPX89_30595</name>
</gene>
<dbReference type="AlphaFoldDB" id="A0A7K1V4V7"/>
<dbReference type="InterPro" id="IPR050482">
    <property type="entry name" value="Sensor_HK_TwoCompSys"/>
</dbReference>
<protein>
    <submittedName>
        <fullName evidence="6">Sensor histidine kinase</fullName>
    </submittedName>
</protein>
<feature type="transmembrane region" description="Helical" evidence="4">
    <location>
        <begin position="161"/>
        <end position="180"/>
    </location>
</feature>
<evidence type="ECO:0000256" key="4">
    <source>
        <dbReference type="SAM" id="Phobius"/>
    </source>
</evidence>
<dbReference type="PANTHER" id="PTHR24421">
    <property type="entry name" value="NITRATE/NITRITE SENSOR PROTEIN NARX-RELATED"/>
    <property type="match status" value="1"/>
</dbReference>
<keyword evidence="3" id="KW-0902">Two-component regulatory system</keyword>
<evidence type="ECO:0000256" key="2">
    <source>
        <dbReference type="ARBA" id="ARBA00022777"/>
    </source>
</evidence>
<dbReference type="InterPro" id="IPR003594">
    <property type="entry name" value="HATPase_dom"/>
</dbReference>
<keyword evidence="4" id="KW-0812">Transmembrane</keyword>
<keyword evidence="4" id="KW-1133">Transmembrane helix</keyword>
<name>A0A7K1V4V7_9NOCA</name>
<keyword evidence="1" id="KW-0808">Transferase</keyword>
<dbReference type="Pfam" id="PF02518">
    <property type="entry name" value="HATPase_c"/>
    <property type="match status" value="1"/>
</dbReference>
<evidence type="ECO:0000313" key="7">
    <source>
        <dbReference type="Proteomes" id="UP000466794"/>
    </source>
</evidence>
<dbReference type="CDD" id="cd16917">
    <property type="entry name" value="HATPase_UhpB-NarQ-NarX-like"/>
    <property type="match status" value="1"/>
</dbReference>
<dbReference type="Gene3D" id="1.20.5.1930">
    <property type="match status" value="1"/>
</dbReference>
<dbReference type="Proteomes" id="UP000466794">
    <property type="component" value="Unassembled WGS sequence"/>
</dbReference>
<dbReference type="GO" id="GO:0016020">
    <property type="term" value="C:membrane"/>
    <property type="evidence" value="ECO:0007669"/>
    <property type="project" value="InterPro"/>
</dbReference>
<dbReference type="GO" id="GO:0000155">
    <property type="term" value="F:phosphorelay sensor kinase activity"/>
    <property type="evidence" value="ECO:0007669"/>
    <property type="project" value="InterPro"/>
</dbReference>
<organism evidence="6 7">
    <name type="scientific">Nocardia terrae</name>
    <dbReference type="NCBI Taxonomy" id="2675851"/>
    <lineage>
        <taxon>Bacteria</taxon>
        <taxon>Bacillati</taxon>
        <taxon>Actinomycetota</taxon>
        <taxon>Actinomycetes</taxon>
        <taxon>Mycobacteriales</taxon>
        <taxon>Nocardiaceae</taxon>
        <taxon>Nocardia</taxon>
    </lineage>
</organism>